<dbReference type="PROSITE" id="PS01081">
    <property type="entry name" value="HTH_TETR_1"/>
    <property type="match status" value="1"/>
</dbReference>
<feature type="DNA-binding region" description="H-T-H motif" evidence="4">
    <location>
        <begin position="22"/>
        <end position="41"/>
    </location>
</feature>
<protein>
    <recommendedName>
        <fullName evidence="5">HTH tetR-type domain-containing protein</fullName>
    </recommendedName>
</protein>
<gene>
    <name evidence="6" type="ORF">GCM10009765_75830</name>
</gene>
<dbReference type="Proteomes" id="UP001500618">
    <property type="component" value="Unassembled WGS sequence"/>
</dbReference>
<dbReference type="InterPro" id="IPR050109">
    <property type="entry name" value="HTH-type_TetR-like_transc_reg"/>
</dbReference>
<organism evidence="6 7">
    <name type="scientific">Fodinicola feengrottensis</name>
    <dbReference type="NCBI Taxonomy" id="435914"/>
    <lineage>
        <taxon>Bacteria</taxon>
        <taxon>Bacillati</taxon>
        <taxon>Actinomycetota</taxon>
        <taxon>Actinomycetes</taxon>
        <taxon>Mycobacteriales</taxon>
        <taxon>Fodinicola</taxon>
    </lineage>
</organism>
<evidence type="ECO:0000256" key="2">
    <source>
        <dbReference type="ARBA" id="ARBA00023125"/>
    </source>
</evidence>
<keyword evidence="3" id="KW-0804">Transcription</keyword>
<keyword evidence="2 4" id="KW-0238">DNA-binding</keyword>
<name>A0ABN2J153_9ACTN</name>
<reference evidence="6 7" key="1">
    <citation type="journal article" date="2019" name="Int. J. Syst. Evol. Microbiol.">
        <title>The Global Catalogue of Microorganisms (GCM) 10K type strain sequencing project: providing services to taxonomists for standard genome sequencing and annotation.</title>
        <authorList>
            <consortium name="The Broad Institute Genomics Platform"/>
            <consortium name="The Broad Institute Genome Sequencing Center for Infectious Disease"/>
            <person name="Wu L."/>
            <person name="Ma J."/>
        </authorList>
    </citation>
    <scope>NUCLEOTIDE SEQUENCE [LARGE SCALE GENOMIC DNA]</scope>
    <source>
        <strain evidence="6 7">JCM 14718</strain>
    </source>
</reference>
<evidence type="ECO:0000313" key="7">
    <source>
        <dbReference type="Proteomes" id="UP001500618"/>
    </source>
</evidence>
<dbReference type="SUPFAM" id="SSF46689">
    <property type="entry name" value="Homeodomain-like"/>
    <property type="match status" value="1"/>
</dbReference>
<accession>A0ABN2J153</accession>
<keyword evidence="1" id="KW-0805">Transcription regulation</keyword>
<dbReference type="Gene3D" id="1.10.357.10">
    <property type="entry name" value="Tetracycline Repressor, domain 2"/>
    <property type="match status" value="1"/>
</dbReference>
<keyword evidence="7" id="KW-1185">Reference proteome</keyword>
<comment type="caution">
    <text evidence="6">The sequence shown here is derived from an EMBL/GenBank/DDBJ whole genome shotgun (WGS) entry which is preliminary data.</text>
</comment>
<dbReference type="PRINTS" id="PR00455">
    <property type="entry name" value="HTHTETR"/>
</dbReference>
<dbReference type="InterPro" id="IPR001647">
    <property type="entry name" value="HTH_TetR"/>
</dbReference>
<evidence type="ECO:0000259" key="5">
    <source>
        <dbReference type="PROSITE" id="PS50977"/>
    </source>
</evidence>
<dbReference type="PROSITE" id="PS50977">
    <property type="entry name" value="HTH_TETR_2"/>
    <property type="match status" value="1"/>
</dbReference>
<evidence type="ECO:0000256" key="1">
    <source>
        <dbReference type="ARBA" id="ARBA00023015"/>
    </source>
</evidence>
<proteinExistence type="predicted"/>
<dbReference type="InterPro" id="IPR009057">
    <property type="entry name" value="Homeodomain-like_sf"/>
</dbReference>
<dbReference type="Pfam" id="PF00440">
    <property type="entry name" value="TetR_N"/>
    <property type="match status" value="1"/>
</dbReference>
<dbReference type="InterPro" id="IPR023772">
    <property type="entry name" value="DNA-bd_HTH_TetR-type_CS"/>
</dbReference>
<evidence type="ECO:0000256" key="3">
    <source>
        <dbReference type="ARBA" id="ARBA00023163"/>
    </source>
</evidence>
<evidence type="ECO:0000313" key="6">
    <source>
        <dbReference type="EMBL" id="GAA1715905.1"/>
    </source>
</evidence>
<feature type="domain" description="HTH tetR-type" evidence="5">
    <location>
        <begin position="1"/>
        <end position="59"/>
    </location>
</feature>
<dbReference type="EMBL" id="BAAANY010000040">
    <property type="protein sequence ID" value="GAA1715905.1"/>
    <property type="molecule type" value="Genomic_DNA"/>
</dbReference>
<sequence>MRERILAAAIDLFGEVGYDKASIRELGRRLGVTSAALYYHFGNKEEILLALADTVREAVEAVVAAGEPITDLAGRRKRILADYFDVVWQHRKLMAVLESSLAAVRNLPPGVRTRQALERLTELLATDPEAGGRLRAAASLSLLTSSPRLVGRLSEPLARRHLLAAARGALEYAADELTVGSSGG</sequence>
<dbReference type="RefSeq" id="WP_163568456.1">
    <property type="nucleotide sequence ID" value="NZ_BAAANY010000040.1"/>
</dbReference>
<dbReference type="PANTHER" id="PTHR30055:SF234">
    <property type="entry name" value="HTH-TYPE TRANSCRIPTIONAL REGULATOR BETI"/>
    <property type="match status" value="1"/>
</dbReference>
<dbReference type="PANTHER" id="PTHR30055">
    <property type="entry name" value="HTH-TYPE TRANSCRIPTIONAL REGULATOR RUTR"/>
    <property type="match status" value="1"/>
</dbReference>
<evidence type="ECO:0000256" key="4">
    <source>
        <dbReference type="PROSITE-ProRule" id="PRU00335"/>
    </source>
</evidence>